<evidence type="ECO:0000256" key="3">
    <source>
        <dbReference type="ARBA" id="ARBA00022723"/>
    </source>
</evidence>
<dbReference type="SUPFAM" id="SSF56214">
    <property type="entry name" value="4'-phosphopantetheinyl transferase"/>
    <property type="match status" value="1"/>
</dbReference>
<dbReference type="InterPro" id="IPR008278">
    <property type="entry name" value="4-PPantetheinyl_Trfase_dom"/>
</dbReference>
<evidence type="ECO:0000313" key="10">
    <source>
        <dbReference type="EMBL" id="NIH55879.1"/>
    </source>
</evidence>
<dbReference type="Proteomes" id="UP000749311">
    <property type="component" value="Unassembled WGS sequence"/>
</dbReference>
<comment type="subcellular location">
    <subcellularLocation>
        <location evidence="8">Cytoplasm</location>
    </subcellularLocation>
</comment>
<evidence type="ECO:0000256" key="7">
    <source>
        <dbReference type="ARBA" id="ARBA00023160"/>
    </source>
</evidence>
<dbReference type="EMBL" id="JAAMOZ010000001">
    <property type="protein sequence ID" value="NIH55879.1"/>
    <property type="molecule type" value="Genomic_DNA"/>
</dbReference>
<comment type="function">
    <text evidence="8">Transfers the 4'-phosphopantetheine moiety from coenzyme A to a Ser of acyl-carrier-protein.</text>
</comment>
<dbReference type="Pfam" id="PF01648">
    <property type="entry name" value="ACPS"/>
    <property type="match status" value="1"/>
</dbReference>
<dbReference type="GO" id="GO:0008897">
    <property type="term" value="F:holo-[acyl-carrier-protein] synthase activity"/>
    <property type="evidence" value="ECO:0007669"/>
    <property type="project" value="UniProtKB-EC"/>
</dbReference>
<protein>
    <recommendedName>
        <fullName evidence="8">Holo-[acyl-carrier-protein] synthase</fullName>
        <shortName evidence="8">Holo-ACP synthase</shortName>
        <ecNumber evidence="8">2.7.8.7</ecNumber>
    </recommendedName>
    <alternativeName>
        <fullName evidence="8">4'-phosphopantetheinyl transferase AcpS</fullName>
    </alternativeName>
</protein>
<feature type="binding site" evidence="8">
    <location>
        <position position="8"/>
    </location>
    <ligand>
        <name>Mg(2+)</name>
        <dbReference type="ChEBI" id="CHEBI:18420"/>
    </ligand>
</feature>
<comment type="similarity">
    <text evidence="8">Belongs to the P-Pant transferase superfamily. AcpS family.</text>
</comment>
<dbReference type="Gene3D" id="3.90.470.20">
    <property type="entry name" value="4'-phosphopantetheinyl transferase domain"/>
    <property type="match status" value="1"/>
</dbReference>
<comment type="cofactor">
    <cofactor evidence="8">
        <name>Mg(2+)</name>
        <dbReference type="ChEBI" id="CHEBI:18420"/>
    </cofactor>
</comment>
<evidence type="ECO:0000256" key="4">
    <source>
        <dbReference type="ARBA" id="ARBA00022832"/>
    </source>
</evidence>
<sequence length="124" mass="13226">MIVGIGVDICQVDRVEAMLRRRPGMLGRLFTDQEAHRPDGTLRTPASLAARFAAKEALAKALGSPGGMVWVDAEVHSGPDGRPVFETRGTVAALMERLGVRRIQLSLSHEAGMAAAFVVCEGES</sequence>
<dbReference type="InterPro" id="IPR002582">
    <property type="entry name" value="ACPS"/>
</dbReference>
<evidence type="ECO:0000259" key="9">
    <source>
        <dbReference type="Pfam" id="PF01648"/>
    </source>
</evidence>
<name>A0ABX0SBW6_9ACTN</name>
<feature type="domain" description="4'-phosphopantetheinyl transferase" evidence="9">
    <location>
        <begin position="4"/>
        <end position="97"/>
    </location>
</feature>
<evidence type="ECO:0000256" key="5">
    <source>
        <dbReference type="ARBA" id="ARBA00022842"/>
    </source>
</evidence>
<keyword evidence="7 8" id="KW-0275">Fatty acid biosynthesis</keyword>
<dbReference type="EC" id="2.7.8.7" evidence="8"/>
<keyword evidence="5 8" id="KW-0460">Magnesium</keyword>
<organism evidence="10 11">
    <name type="scientific">Brooklawnia cerclae</name>
    <dbReference type="NCBI Taxonomy" id="349934"/>
    <lineage>
        <taxon>Bacteria</taxon>
        <taxon>Bacillati</taxon>
        <taxon>Actinomycetota</taxon>
        <taxon>Actinomycetes</taxon>
        <taxon>Propionibacteriales</taxon>
        <taxon>Propionibacteriaceae</taxon>
        <taxon>Brooklawnia</taxon>
    </lineage>
</organism>
<dbReference type="RefSeq" id="WP_167164579.1">
    <property type="nucleotide sequence ID" value="NZ_BAAAOO010000002.1"/>
</dbReference>
<keyword evidence="11" id="KW-1185">Reference proteome</keyword>
<evidence type="ECO:0000256" key="8">
    <source>
        <dbReference type="HAMAP-Rule" id="MF_00101"/>
    </source>
</evidence>
<reference evidence="10 11" key="1">
    <citation type="submission" date="2020-02" db="EMBL/GenBank/DDBJ databases">
        <title>Sequencing the genomes of 1000 actinobacteria strains.</title>
        <authorList>
            <person name="Klenk H.-P."/>
        </authorList>
    </citation>
    <scope>NUCLEOTIDE SEQUENCE [LARGE SCALE GENOMIC DNA]</scope>
    <source>
        <strain evidence="10 11">DSM 19609</strain>
    </source>
</reference>
<keyword evidence="6 8" id="KW-0443">Lipid metabolism</keyword>
<comment type="caution">
    <text evidence="10">The sequence shown here is derived from an EMBL/GenBank/DDBJ whole genome shotgun (WGS) entry which is preliminary data.</text>
</comment>
<keyword evidence="4 8" id="KW-0276">Fatty acid metabolism</keyword>
<gene>
    <name evidence="8" type="primary">acpS</name>
    <name evidence="10" type="ORF">FB473_000524</name>
</gene>
<dbReference type="NCBIfam" id="TIGR00556">
    <property type="entry name" value="pantethn_trn"/>
    <property type="match status" value="1"/>
</dbReference>
<keyword evidence="2 8" id="KW-0808">Transferase</keyword>
<keyword evidence="1 8" id="KW-0444">Lipid biosynthesis</keyword>
<feature type="binding site" evidence="8">
    <location>
        <position position="56"/>
    </location>
    <ligand>
        <name>Mg(2+)</name>
        <dbReference type="ChEBI" id="CHEBI:18420"/>
    </ligand>
</feature>
<dbReference type="HAMAP" id="MF_00101">
    <property type="entry name" value="AcpS"/>
    <property type="match status" value="1"/>
</dbReference>
<evidence type="ECO:0000256" key="2">
    <source>
        <dbReference type="ARBA" id="ARBA00022679"/>
    </source>
</evidence>
<comment type="catalytic activity">
    <reaction evidence="8">
        <text>apo-[ACP] + CoA = holo-[ACP] + adenosine 3',5'-bisphosphate + H(+)</text>
        <dbReference type="Rhea" id="RHEA:12068"/>
        <dbReference type="Rhea" id="RHEA-COMP:9685"/>
        <dbReference type="Rhea" id="RHEA-COMP:9690"/>
        <dbReference type="ChEBI" id="CHEBI:15378"/>
        <dbReference type="ChEBI" id="CHEBI:29999"/>
        <dbReference type="ChEBI" id="CHEBI:57287"/>
        <dbReference type="ChEBI" id="CHEBI:58343"/>
        <dbReference type="ChEBI" id="CHEBI:64479"/>
        <dbReference type="EC" id="2.7.8.7"/>
    </reaction>
</comment>
<dbReference type="InterPro" id="IPR004568">
    <property type="entry name" value="Ppantetheine-prot_Trfase_dom"/>
</dbReference>
<dbReference type="InterPro" id="IPR037143">
    <property type="entry name" value="4-PPantetheinyl_Trfase_dom_sf"/>
</dbReference>
<keyword evidence="8" id="KW-0963">Cytoplasm</keyword>
<dbReference type="NCBIfam" id="NF000832">
    <property type="entry name" value="PRK00070.3-2"/>
    <property type="match status" value="1"/>
</dbReference>
<evidence type="ECO:0000256" key="1">
    <source>
        <dbReference type="ARBA" id="ARBA00022516"/>
    </source>
</evidence>
<evidence type="ECO:0000313" key="11">
    <source>
        <dbReference type="Proteomes" id="UP000749311"/>
    </source>
</evidence>
<proteinExistence type="inferred from homology"/>
<dbReference type="NCBIfam" id="TIGR00516">
    <property type="entry name" value="acpS"/>
    <property type="match status" value="1"/>
</dbReference>
<keyword evidence="3 8" id="KW-0479">Metal-binding</keyword>
<evidence type="ECO:0000256" key="6">
    <source>
        <dbReference type="ARBA" id="ARBA00023098"/>
    </source>
</evidence>
<accession>A0ABX0SBW6</accession>